<evidence type="ECO:0000313" key="1">
    <source>
        <dbReference type="EMBL" id="RMM72414.1"/>
    </source>
</evidence>
<dbReference type="EMBL" id="RBON01000076">
    <property type="protein sequence ID" value="RMM72414.1"/>
    <property type="molecule type" value="Genomic_DNA"/>
</dbReference>
<gene>
    <name evidence="1" type="ORF">ALQ73_05239</name>
</gene>
<dbReference type="Gene3D" id="3.40.720.10">
    <property type="entry name" value="Alkaline Phosphatase, subunit A"/>
    <property type="match status" value="1"/>
</dbReference>
<name>A0A3M3GFX3_PSESG</name>
<accession>A0A3M3GFX3</accession>
<dbReference type="Proteomes" id="UP000276829">
    <property type="component" value="Unassembled WGS sequence"/>
</dbReference>
<evidence type="ECO:0000313" key="2">
    <source>
        <dbReference type="Proteomes" id="UP000276829"/>
    </source>
</evidence>
<dbReference type="InterPro" id="IPR017850">
    <property type="entry name" value="Alkaline_phosphatase_core_sf"/>
</dbReference>
<dbReference type="SUPFAM" id="SSF53649">
    <property type="entry name" value="Alkaline phosphatase-like"/>
    <property type="match status" value="1"/>
</dbReference>
<protein>
    <recommendedName>
        <fullName evidence="3">Type I phosphodiesterase/nucleotide pyrophosphatase protein</fullName>
    </recommendedName>
</protein>
<sequence length="544" mass="59289">MASRATGMSRQSLLWLLVDGLSRDLYQRLRNRMGIQANHAATLEPLFPNCQTPPSLFSIWSAEPVARHGLTGYEIPEAVAGNPAHWRDAFQVWPRESLMAWDYFAQAGRAIRTCGVPFVQPERLGAQLLSHTEVYLNPVLPLSIVRAGECLRCEALGLSFRVHADEVAMVLVDEQGKQARIALDETRHLPLSPAIPVGAGGESHRAFAVRAVIIDQQLCLCVLGFQPIRVHGSLAGERRRQLMDRAYVAGNPGKLYAAGELGGRLNEGGSGAAELLLLDLLDSVHQSFVADVVLALEAGDSDLTVAYYPVIDLVCHQLLRYLEDASTPQLLFEAIEQRLARWLDELFAACQTASGKETRFIAHSDHGMQPIWWDIRPNRLFLELGWLALDAQGNLDAQRSNVFFHPAENGLLVLRLEPAGIGMLGAPQVLDALQTAFAELGEGGFTLLQGAAATLGSGWRSDLYLQPPPGVRVRADHTGALIESSRKGGDHSVWSDAASLKGVLLELGAAPSRPWPQPLCLEQLLPRLLNDLFISNPLTAPGIS</sequence>
<evidence type="ECO:0008006" key="3">
    <source>
        <dbReference type="Google" id="ProtNLM"/>
    </source>
</evidence>
<dbReference type="AlphaFoldDB" id="A0A3M3GFX3"/>
<organism evidence="1 2">
    <name type="scientific">Pseudomonas savastanoi pv. glycinea</name>
    <name type="common">Pseudomonas syringae pv. glycinea</name>
    <dbReference type="NCBI Taxonomy" id="318"/>
    <lineage>
        <taxon>Bacteria</taxon>
        <taxon>Pseudomonadati</taxon>
        <taxon>Pseudomonadota</taxon>
        <taxon>Gammaproteobacteria</taxon>
        <taxon>Pseudomonadales</taxon>
        <taxon>Pseudomonadaceae</taxon>
        <taxon>Pseudomonas</taxon>
    </lineage>
</organism>
<comment type="caution">
    <text evidence="1">The sequence shown here is derived from an EMBL/GenBank/DDBJ whole genome shotgun (WGS) entry which is preliminary data.</text>
</comment>
<proteinExistence type="predicted"/>
<reference evidence="1 2" key="1">
    <citation type="submission" date="2018-08" db="EMBL/GenBank/DDBJ databases">
        <title>Recombination of ecologically and evolutionarily significant loci maintains genetic cohesion in the Pseudomonas syringae species complex.</title>
        <authorList>
            <person name="Dillon M."/>
            <person name="Thakur S."/>
            <person name="Almeida R.N.D."/>
            <person name="Weir B.S."/>
            <person name="Guttman D.S."/>
        </authorList>
    </citation>
    <scope>NUCLEOTIDE SEQUENCE [LARGE SCALE GENOMIC DNA]</scope>
    <source>
        <strain evidence="1 2">ICMP 4324</strain>
    </source>
</reference>